<reference evidence="4 5" key="1">
    <citation type="submission" date="2020-07" db="EMBL/GenBank/DDBJ databases">
        <title>Sequencing the genomes of 1000 actinobacteria strains.</title>
        <authorList>
            <person name="Klenk H.-P."/>
        </authorList>
    </citation>
    <scope>NUCLEOTIDE SEQUENCE [LARGE SCALE GENOMIC DNA]</scope>
    <source>
        <strain evidence="4 5">DSM 19082</strain>
    </source>
</reference>
<dbReference type="PANTHER" id="PTHR38340">
    <property type="entry name" value="S-LAYER PROTEIN"/>
    <property type="match status" value="1"/>
</dbReference>
<dbReference type="InterPro" id="IPR050557">
    <property type="entry name" value="RTX_toxin/Mannuronan_C5-epim"/>
</dbReference>
<protein>
    <recommendedName>
        <fullName evidence="6">Calcium-binding protein</fullName>
    </recommendedName>
</protein>
<dbReference type="InterPro" id="IPR018511">
    <property type="entry name" value="Hemolysin-typ_Ca-bd_CS"/>
</dbReference>
<accession>A0A852RXJ1</accession>
<keyword evidence="3" id="KW-0732">Signal</keyword>
<dbReference type="SUPFAM" id="SSF51120">
    <property type="entry name" value="beta-Roll"/>
    <property type="match status" value="1"/>
</dbReference>
<dbReference type="GO" id="GO:0005576">
    <property type="term" value="C:extracellular region"/>
    <property type="evidence" value="ECO:0007669"/>
    <property type="project" value="UniProtKB-SubCell"/>
</dbReference>
<dbReference type="EMBL" id="JACCBF010000001">
    <property type="protein sequence ID" value="NYD32574.1"/>
    <property type="molecule type" value="Genomic_DNA"/>
</dbReference>
<dbReference type="Gene3D" id="2.150.10.10">
    <property type="entry name" value="Serralysin-like metalloprotease, C-terminal"/>
    <property type="match status" value="2"/>
</dbReference>
<keyword evidence="2" id="KW-0964">Secreted</keyword>
<evidence type="ECO:0000256" key="3">
    <source>
        <dbReference type="SAM" id="SignalP"/>
    </source>
</evidence>
<comment type="caution">
    <text evidence="4">The sequence shown here is derived from an EMBL/GenBank/DDBJ whole genome shotgun (WGS) entry which is preliminary data.</text>
</comment>
<dbReference type="Pfam" id="PF00353">
    <property type="entry name" value="HemolysinCabind"/>
    <property type="match status" value="4"/>
</dbReference>
<evidence type="ECO:0000256" key="1">
    <source>
        <dbReference type="ARBA" id="ARBA00004613"/>
    </source>
</evidence>
<gene>
    <name evidence="4" type="ORF">BJ958_004120</name>
</gene>
<evidence type="ECO:0000313" key="4">
    <source>
        <dbReference type="EMBL" id="NYD32574.1"/>
    </source>
</evidence>
<evidence type="ECO:0008006" key="6">
    <source>
        <dbReference type="Google" id="ProtNLM"/>
    </source>
</evidence>
<dbReference type="GO" id="GO:0005509">
    <property type="term" value="F:calcium ion binding"/>
    <property type="evidence" value="ECO:0007669"/>
    <property type="project" value="InterPro"/>
</dbReference>
<proteinExistence type="predicted"/>
<name>A0A852RXJ1_9ACTN</name>
<feature type="signal peptide" evidence="3">
    <location>
        <begin position="1"/>
        <end position="30"/>
    </location>
</feature>
<dbReference type="PRINTS" id="PR00313">
    <property type="entry name" value="CABNDNGRPT"/>
</dbReference>
<dbReference type="PROSITE" id="PS00330">
    <property type="entry name" value="HEMOLYSIN_CALCIUM"/>
    <property type="match status" value="1"/>
</dbReference>
<dbReference type="Proteomes" id="UP000582231">
    <property type="component" value="Unassembled WGS sequence"/>
</dbReference>
<dbReference type="InterPro" id="IPR011049">
    <property type="entry name" value="Serralysin-like_metalloprot_C"/>
</dbReference>
<dbReference type="AlphaFoldDB" id="A0A852RXJ1"/>
<sequence length="380" mass="38362">MSSPARRRTATVGLLAALVPLLLPHTTAEAAAGKPRCHGEAATVVGTNRADRITGTPGHDVIVSKGGKDVVTGLGGDDVICTGGGNDKVLAGGGDDYVDAGGGRDVVDGQGGDDVVWTGGGKGELALGGPGNDHLILEGRASHALAGPGNDYVDVHGRGGTVDGGAGDDVLRGGSGDDAIDGGEGNDICTGGAGSDRCHGGAPGGDANTPTDPDRCDAEVMRSCRSADSTAYTGTAGGTLQYGGGVIETWTAIFTMDSADDTPQLVEGPAGFQWSIAGTDENGCTWSGAASLAGRASYTVWLDFGYYTGQLYPDRSTQVSVQESCPGTGTRTQLVTPLNANAADTGNVPLHPDMSWIRGNRTYHPGGDDTVTATWSWDAR</sequence>
<keyword evidence="5" id="KW-1185">Reference proteome</keyword>
<dbReference type="RefSeq" id="WP_179728730.1">
    <property type="nucleotide sequence ID" value="NZ_BAABEF010000001.1"/>
</dbReference>
<feature type="chain" id="PRO_5032793081" description="Calcium-binding protein" evidence="3">
    <location>
        <begin position="31"/>
        <end position="380"/>
    </location>
</feature>
<dbReference type="PANTHER" id="PTHR38340:SF1">
    <property type="entry name" value="S-LAYER PROTEIN"/>
    <property type="match status" value="1"/>
</dbReference>
<dbReference type="InterPro" id="IPR001343">
    <property type="entry name" value="Hemolysn_Ca-bd"/>
</dbReference>
<evidence type="ECO:0000313" key="5">
    <source>
        <dbReference type="Proteomes" id="UP000582231"/>
    </source>
</evidence>
<evidence type="ECO:0000256" key="2">
    <source>
        <dbReference type="ARBA" id="ARBA00022525"/>
    </source>
</evidence>
<comment type="subcellular location">
    <subcellularLocation>
        <location evidence="1">Secreted</location>
    </subcellularLocation>
</comment>
<organism evidence="4 5">
    <name type="scientific">Nocardioides kongjuensis</name>
    <dbReference type="NCBI Taxonomy" id="349522"/>
    <lineage>
        <taxon>Bacteria</taxon>
        <taxon>Bacillati</taxon>
        <taxon>Actinomycetota</taxon>
        <taxon>Actinomycetes</taxon>
        <taxon>Propionibacteriales</taxon>
        <taxon>Nocardioidaceae</taxon>
        <taxon>Nocardioides</taxon>
    </lineage>
</organism>